<protein>
    <recommendedName>
        <fullName evidence="3">LysR substrate binding domain-containing protein</fullName>
    </recommendedName>
</protein>
<gene>
    <name evidence="1" type="ORF">WNY58_13180</name>
</gene>
<evidence type="ECO:0000313" key="2">
    <source>
        <dbReference type="Proteomes" id="UP001449225"/>
    </source>
</evidence>
<reference evidence="1 2" key="1">
    <citation type="submission" date="2024-03" db="EMBL/GenBank/DDBJ databases">
        <title>Community enrichment and isolation of bacterial strains for fucoidan degradation.</title>
        <authorList>
            <person name="Sichert A."/>
        </authorList>
    </citation>
    <scope>NUCLEOTIDE SEQUENCE [LARGE SCALE GENOMIC DNA]</scope>
    <source>
        <strain evidence="1 2">AS76</strain>
    </source>
</reference>
<keyword evidence="2" id="KW-1185">Reference proteome</keyword>
<evidence type="ECO:0000313" key="1">
    <source>
        <dbReference type="EMBL" id="MEM5537343.1"/>
    </source>
</evidence>
<name>A0ABU9TUE7_9GAMM</name>
<proteinExistence type="predicted"/>
<evidence type="ECO:0008006" key="3">
    <source>
        <dbReference type="Google" id="ProtNLM"/>
    </source>
</evidence>
<dbReference type="EMBL" id="JBBMRA010000013">
    <property type="protein sequence ID" value="MEM5537343.1"/>
    <property type="molecule type" value="Genomic_DNA"/>
</dbReference>
<accession>A0ABU9TUE7</accession>
<organism evidence="1 2">
    <name type="scientific">Neptuniibacter pectenicola</name>
    <dbReference type="NCBI Taxonomy" id="1806669"/>
    <lineage>
        <taxon>Bacteria</taxon>
        <taxon>Pseudomonadati</taxon>
        <taxon>Pseudomonadota</taxon>
        <taxon>Gammaproteobacteria</taxon>
        <taxon>Oceanospirillales</taxon>
        <taxon>Oceanospirillaceae</taxon>
        <taxon>Neptuniibacter</taxon>
    </lineage>
</organism>
<dbReference type="Pfam" id="PF22098">
    <property type="entry name" value="DUF6942"/>
    <property type="match status" value="1"/>
</dbReference>
<dbReference type="InterPro" id="IPR054222">
    <property type="entry name" value="DUF6942"/>
</dbReference>
<dbReference type="Proteomes" id="UP001449225">
    <property type="component" value="Unassembled WGS sequence"/>
</dbReference>
<dbReference type="RefSeq" id="WP_067987884.1">
    <property type="nucleotide sequence ID" value="NZ_CAXBCE010000020.1"/>
</dbReference>
<sequence>MTETVKNDDKMIGFGPKHIGIALYIANRPEIDGFPNGDSLQPLASGDVVYIGQHTSNHWRKIFNVSAKFLFELYSAHSPLDSIDTWQAYRETRLFQAESHEALLFSPPCFDQTGLIHIIAGKTYAQQLALPPLTWLDEHFAINMEQRIIVCPYLDYRQLSNARITTLVALVQQVQNPRFAPV</sequence>
<comment type="caution">
    <text evidence="1">The sequence shown here is derived from an EMBL/GenBank/DDBJ whole genome shotgun (WGS) entry which is preliminary data.</text>
</comment>